<protein>
    <submittedName>
        <fullName evidence="1">Uncharacterized nucleotidyltransferase</fullName>
    </submittedName>
</protein>
<proteinExistence type="predicted"/>
<dbReference type="EMBL" id="FNGW01000004">
    <property type="protein sequence ID" value="SDL98546.1"/>
    <property type="molecule type" value="Genomic_DNA"/>
</dbReference>
<dbReference type="STRING" id="1121325.SAMN04515677_104378"/>
<gene>
    <name evidence="1" type="ORF">SAMN04515677_104378</name>
</gene>
<dbReference type="GO" id="GO:0016740">
    <property type="term" value="F:transferase activity"/>
    <property type="evidence" value="ECO:0007669"/>
    <property type="project" value="UniProtKB-KW"/>
</dbReference>
<dbReference type="RefSeq" id="WP_092725799.1">
    <property type="nucleotide sequence ID" value="NZ_FNGW01000004.1"/>
</dbReference>
<keyword evidence="2" id="KW-1185">Reference proteome</keyword>
<dbReference type="AlphaFoldDB" id="A0A1G9PI79"/>
<reference evidence="1 2" key="1">
    <citation type="submission" date="2016-10" db="EMBL/GenBank/DDBJ databases">
        <authorList>
            <person name="de Groot N.N."/>
        </authorList>
    </citation>
    <scope>NUCLEOTIDE SEQUENCE [LARGE SCALE GENOMIC DNA]</scope>
    <source>
        <strain evidence="1 2">DSM 797</strain>
    </source>
</reference>
<dbReference type="Gene3D" id="3.30.460.40">
    <property type="match status" value="1"/>
</dbReference>
<dbReference type="Pfam" id="PF14907">
    <property type="entry name" value="NTP_transf_5"/>
    <property type="match status" value="1"/>
</dbReference>
<accession>A0A1G9PI79</accession>
<dbReference type="Proteomes" id="UP000199068">
    <property type="component" value="Unassembled WGS sequence"/>
</dbReference>
<organism evidence="1 2">
    <name type="scientific">Romboutsia lituseburensis DSM 797</name>
    <dbReference type="NCBI Taxonomy" id="1121325"/>
    <lineage>
        <taxon>Bacteria</taxon>
        <taxon>Bacillati</taxon>
        <taxon>Bacillota</taxon>
        <taxon>Clostridia</taxon>
        <taxon>Peptostreptococcales</taxon>
        <taxon>Peptostreptococcaceae</taxon>
        <taxon>Romboutsia</taxon>
    </lineage>
</organism>
<sequence length="406" mass="47503">MNKSQELVINLLSHAIRGQKYELDINENINWNEVIEEANEHSVKGLIYTAINNTDYTKTMDKETLDDLKKTTFFSGMYQINHIKQVSKVLDELNKEAIQVVALKGLIVRELYPKPEQRTMGDADLIVKEGDLNKVRLILETLGYTVSDREYHHHIRFKHKNHLDIEVHWVLGNGRFFDSIDSIEDNIWETCIPVNIGVSNALSLSLEDMTLHLITHMVNHIKDAGFGIRQLCDLVVLVEKQGHLIDWSLFNKKVKECNIIKFTSVIFNICNKLFNMEIPSEIYIESIDEENMNIFIDEIFSNGVFGKRHTHKQYANWSACNIDREEPKNVYFKKVFYTMFGPIDTWGDKYNYAKKNKILIPIAYIHKFLYGLFGNKFTLKEKFNLIFKTTKESKNKDEILKWLELQ</sequence>
<name>A0A1G9PI79_9FIRM</name>
<evidence type="ECO:0000313" key="2">
    <source>
        <dbReference type="Proteomes" id="UP000199068"/>
    </source>
</evidence>
<keyword evidence="1" id="KW-0808">Transferase</keyword>
<evidence type="ECO:0000313" key="1">
    <source>
        <dbReference type="EMBL" id="SDL98546.1"/>
    </source>
</evidence>
<dbReference type="InterPro" id="IPR039498">
    <property type="entry name" value="NTP_transf_5"/>
</dbReference>